<proteinExistence type="predicted"/>
<keyword evidence="3" id="KW-1185">Reference proteome</keyword>
<accession>A0ABV5T8L2</accession>
<name>A0ABV5T8L2_9ACTN</name>
<dbReference type="Proteomes" id="UP001589610">
    <property type="component" value="Unassembled WGS sequence"/>
</dbReference>
<feature type="signal peptide" evidence="1">
    <location>
        <begin position="1"/>
        <end position="25"/>
    </location>
</feature>
<reference evidence="2 3" key="1">
    <citation type="submission" date="2024-09" db="EMBL/GenBank/DDBJ databases">
        <authorList>
            <person name="Sun Q."/>
            <person name="Mori K."/>
        </authorList>
    </citation>
    <scope>NUCLEOTIDE SEQUENCE [LARGE SCALE GENOMIC DNA]</scope>
    <source>
        <strain evidence="2 3">JCM 3028</strain>
    </source>
</reference>
<evidence type="ECO:0008006" key="4">
    <source>
        <dbReference type="Google" id="ProtNLM"/>
    </source>
</evidence>
<protein>
    <recommendedName>
        <fullName evidence="4">Lipoprotein</fullName>
    </recommendedName>
</protein>
<dbReference type="RefSeq" id="WP_344745275.1">
    <property type="nucleotide sequence ID" value="NZ_BAAAWW010000061.1"/>
</dbReference>
<evidence type="ECO:0000256" key="1">
    <source>
        <dbReference type="SAM" id="SignalP"/>
    </source>
</evidence>
<organism evidence="2 3">
    <name type="scientific">Streptosporangium vulgare</name>
    <dbReference type="NCBI Taxonomy" id="46190"/>
    <lineage>
        <taxon>Bacteria</taxon>
        <taxon>Bacillati</taxon>
        <taxon>Actinomycetota</taxon>
        <taxon>Actinomycetes</taxon>
        <taxon>Streptosporangiales</taxon>
        <taxon>Streptosporangiaceae</taxon>
        <taxon>Streptosporangium</taxon>
    </lineage>
</organism>
<feature type="chain" id="PRO_5047184108" description="Lipoprotein" evidence="1">
    <location>
        <begin position="26"/>
        <end position="243"/>
    </location>
</feature>
<dbReference type="PROSITE" id="PS51257">
    <property type="entry name" value="PROKAR_LIPOPROTEIN"/>
    <property type="match status" value="1"/>
</dbReference>
<keyword evidence="1" id="KW-0732">Signal</keyword>
<evidence type="ECO:0000313" key="2">
    <source>
        <dbReference type="EMBL" id="MFB9675403.1"/>
    </source>
</evidence>
<comment type="caution">
    <text evidence="2">The sequence shown here is derived from an EMBL/GenBank/DDBJ whole genome shotgun (WGS) entry which is preliminary data.</text>
</comment>
<evidence type="ECO:0000313" key="3">
    <source>
        <dbReference type="Proteomes" id="UP001589610"/>
    </source>
</evidence>
<dbReference type="EMBL" id="JBHMBS010000003">
    <property type="protein sequence ID" value="MFB9675403.1"/>
    <property type="molecule type" value="Genomic_DNA"/>
</dbReference>
<sequence>MRFLRTVVLLPFLLVAGCSGNGTTAAVETAPPAGEKPGDVVVRYVSCGGMTCEGSDSMSVTADGRAVSLRDGELVVVPLPEAELRDLRAGLVTSLEGREGTLDRTEGATDQPFAVVTVVDSGGKKHETRLEGTPTAEDEPIVAATGRLSKLTARIRSTGTPDVTAPITVTMYEDPSTRPIRQATWPEGIKTPIEAATGGNFGTLTYRGDEATTLRAALGRAGDNVTVTAGGKTLIARWEAVLP</sequence>
<gene>
    <name evidence="2" type="ORF">ACFFRH_07885</name>
</gene>